<evidence type="ECO:0000313" key="3">
    <source>
        <dbReference type="Proteomes" id="UP000314294"/>
    </source>
</evidence>
<evidence type="ECO:0000256" key="1">
    <source>
        <dbReference type="SAM" id="MobiDB-lite"/>
    </source>
</evidence>
<reference evidence="2 3" key="1">
    <citation type="submission" date="2019-03" db="EMBL/GenBank/DDBJ databases">
        <title>First draft genome of Liparis tanakae, snailfish: a comprehensive survey of snailfish specific genes.</title>
        <authorList>
            <person name="Kim W."/>
            <person name="Song I."/>
            <person name="Jeong J.-H."/>
            <person name="Kim D."/>
            <person name="Kim S."/>
            <person name="Ryu S."/>
            <person name="Song J.Y."/>
            <person name="Lee S.K."/>
        </authorList>
    </citation>
    <scope>NUCLEOTIDE SEQUENCE [LARGE SCALE GENOMIC DNA]</scope>
    <source>
        <tissue evidence="2">Muscle</tissue>
    </source>
</reference>
<organism evidence="2 3">
    <name type="scientific">Liparis tanakae</name>
    <name type="common">Tanaka's snailfish</name>
    <dbReference type="NCBI Taxonomy" id="230148"/>
    <lineage>
        <taxon>Eukaryota</taxon>
        <taxon>Metazoa</taxon>
        <taxon>Chordata</taxon>
        <taxon>Craniata</taxon>
        <taxon>Vertebrata</taxon>
        <taxon>Euteleostomi</taxon>
        <taxon>Actinopterygii</taxon>
        <taxon>Neopterygii</taxon>
        <taxon>Teleostei</taxon>
        <taxon>Neoteleostei</taxon>
        <taxon>Acanthomorphata</taxon>
        <taxon>Eupercaria</taxon>
        <taxon>Perciformes</taxon>
        <taxon>Cottioidei</taxon>
        <taxon>Cottales</taxon>
        <taxon>Liparidae</taxon>
        <taxon>Liparis</taxon>
    </lineage>
</organism>
<sequence>MSLISALQFLRLNEISKAWVDEVWDLEFTESKSLDDAIEDDLSASGDKEFRTLYQCLLAHAANQQDESVQSIWAILGENEVPIKSLVAVLSFFVLAGKDKTSSVQQRVSGLHAASLYLLLLGIPGSIATKVFHEVLLDTCSDLTSHCWPEDSGKKRKKDSAKSSQADGKRSKPQRRETSEVHDT</sequence>
<name>A0A4Z2G6Q3_9TELE</name>
<proteinExistence type="predicted"/>
<dbReference type="OrthoDB" id="8959266at2759"/>
<comment type="caution">
    <text evidence="2">The sequence shown here is derived from an EMBL/GenBank/DDBJ whole genome shotgun (WGS) entry which is preliminary data.</text>
</comment>
<accession>A0A4Z2G6Q3</accession>
<protein>
    <submittedName>
        <fullName evidence="2">Condensin-2 complex subunit D3</fullName>
    </submittedName>
</protein>
<dbReference type="PANTHER" id="PTHR14222:SF1">
    <property type="entry name" value="CONDENSIN-2 COMPLEX SUBUNIT D3"/>
    <property type="match status" value="1"/>
</dbReference>
<feature type="compositionally biased region" description="Basic and acidic residues" evidence="1">
    <location>
        <begin position="167"/>
        <end position="184"/>
    </location>
</feature>
<keyword evidence="3" id="KW-1185">Reference proteome</keyword>
<dbReference type="GO" id="GO:0000796">
    <property type="term" value="C:condensin complex"/>
    <property type="evidence" value="ECO:0007669"/>
    <property type="project" value="TreeGrafter"/>
</dbReference>
<dbReference type="Proteomes" id="UP000314294">
    <property type="component" value="Unassembled WGS sequence"/>
</dbReference>
<dbReference type="InterPro" id="IPR026971">
    <property type="entry name" value="CND1/NCAPD3"/>
</dbReference>
<dbReference type="GO" id="GO:0007076">
    <property type="term" value="P:mitotic chromosome condensation"/>
    <property type="evidence" value="ECO:0007669"/>
    <property type="project" value="InterPro"/>
</dbReference>
<dbReference type="GO" id="GO:0000779">
    <property type="term" value="C:condensed chromosome, centromeric region"/>
    <property type="evidence" value="ECO:0007669"/>
    <property type="project" value="TreeGrafter"/>
</dbReference>
<dbReference type="EMBL" id="SRLO01000682">
    <property type="protein sequence ID" value="TNN48775.1"/>
    <property type="molecule type" value="Genomic_DNA"/>
</dbReference>
<dbReference type="GO" id="GO:0042393">
    <property type="term" value="F:histone binding"/>
    <property type="evidence" value="ECO:0007669"/>
    <property type="project" value="TreeGrafter"/>
</dbReference>
<evidence type="ECO:0000313" key="2">
    <source>
        <dbReference type="EMBL" id="TNN48775.1"/>
    </source>
</evidence>
<feature type="region of interest" description="Disordered" evidence="1">
    <location>
        <begin position="148"/>
        <end position="184"/>
    </location>
</feature>
<dbReference type="PANTHER" id="PTHR14222">
    <property type="entry name" value="CONDENSIN"/>
    <property type="match status" value="1"/>
</dbReference>
<gene>
    <name evidence="2" type="primary">NCAPD3_0</name>
    <name evidence="2" type="ORF">EYF80_041014</name>
</gene>
<dbReference type="AlphaFoldDB" id="A0A4Z2G6Q3"/>
<dbReference type="GO" id="GO:0010032">
    <property type="term" value="P:meiotic chromosome condensation"/>
    <property type="evidence" value="ECO:0007669"/>
    <property type="project" value="TreeGrafter"/>
</dbReference>